<reference evidence="2 3" key="1">
    <citation type="journal article" date="2017" name="Curr. Biol.">
        <title>Genome architecture and evolution of a unichromosomal asexual nematode.</title>
        <authorList>
            <person name="Fradin H."/>
            <person name="Zegar C."/>
            <person name="Gutwein M."/>
            <person name="Lucas J."/>
            <person name="Kovtun M."/>
            <person name="Corcoran D."/>
            <person name="Baugh L.R."/>
            <person name="Kiontke K."/>
            <person name="Gunsalus K."/>
            <person name="Fitch D.H."/>
            <person name="Piano F."/>
        </authorList>
    </citation>
    <scope>NUCLEOTIDE SEQUENCE [LARGE SCALE GENOMIC DNA]</scope>
    <source>
        <strain evidence="2">PF1309</strain>
    </source>
</reference>
<dbReference type="EMBL" id="LIAE01009873">
    <property type="protein sequence ID" value="PAV67899.1"/>
    <property type="molecule type" value="Genomic_DNA"/>
</dbReference>
<comment type="caution">
    <text evidence="2">The sequence shown here is derived from an EMBL/GenBank/DDBJ whole genome shotgun (WGS) entry which is preliminary data.</text>
</comment>
<feature type="domain" description="C2H2-type" evidence="1">
    <location>
        <begin position="79"/>
        <end position="102"/>
    </location>
</feature>
<dbReference type="PROSITE" id="PS00028">
    <property type="entry name" value="ZINC_FINGER_C2H2_1"/>
    <property type="match status" value="1"/>
</dbReference>
<evidence type="ECO:0000259" key="1">
    <source>
        <dbReference type="PROSITE" id="PS00028"/>
    </source>
</evidence>
<organism evidence="2 3">
    <name type="scientific">Diploscapter pachys</name>
    <dbReference type="NCBI Taxonomy" id="2018661"/>
    <lineage>
        <taxon>Eukaryota</taxon>
        <taxon>Metazoa</taxon>
        <taxon>Ecdysozoa</taxon>
        <taxon>Nematoda</taxon>
        <taxon>Chromadorea</taxon>
        <taxon>Rhabditida</taxon>
        <taxon>Rhabditina</taxon>
        <taxon>Rhabditomorpha</taxon>
        <taxon>Rhabditoidea</taxon>
        <taxon>Rhabditidae</taxon>
        <taxon>Diploscapter</taxon>
    </lineage>
</organism>
<keyword evidence="3" id="KW-1185">Reference proteome</keyword>
<dbReference type="AlphaFoldDB" id="A0A2A2K269"/>
<name>A0A2A2K269_9BILA</name>
<dbReference type="Proteomes" id="UP000218231">
    <property type="component" value="Unassembled WGS sequence"/>
</dbReference>
<accession>A0A2A2K269</accession>
<protein>
    <recommendedName>
        <fullName evidence="1">C2H2-type domain-containing protein</fullName>
    </recommendedName>
</protein>
<evidence type="ECO:0000313" key="2">
    <source>
        <dbReference type="EMBL" id="PAV67899.1"/>
    </source>
</evidence>
<sequence length="187" mass="21259">MDSNRKVRPCPECKTELLTRNFFAHLRNVHCWDEEKINEQKQKSQKQLNSPMLVSISTTSLPSESDSSHSTDKSEGIFCPADDCDYVYENAVNLANHWQQEHCSDDIQAEEYKIHEKFFISLDDFEVSSLCPGSVLATFCLGHSGHTVDVAKLPFNEAEQKFIGELIKTGKHTECHGRAQHSAWKTL</sequence>
<proteinExistence type="predicted"/>
<dbReference type="SMART" id="SM00355">
    <property type="entry name" value="ZnF_C2H2"/>
    <property type="match status" value="2"/>
</dbReference>
<evidence type="ECO:0000313" key="3">
    <source>
        <dbReference type="Proteomes" id="UP000218231"/>
    </source>
</evidence>
<dbReference type="InterPro" id="IPR013087">
    <property type="entry name" value="Znf_C2H2_type"/>
</dbReference>
<gene>
    <name evidence="2" type="ORF">WR25_24146</name>
</gene>